<evidence type="ECO:0000313" key="2">
    <source>
        <dbReference type="EMBL" id="SEO77442.1"/>
    </source>
</evidence>
<evidence type="ECO:0000259" key="1">
    <source>
        <dbReference type="Pfam" id="PF01814"/>
    </source>
</evidence>
<accession>A0A1H8SFK7</accession>
<evidence type="ECO:0000313" key="3">
    <source>
        <dbReference type="Proteomes" id="UP000198960"/>
    </source>
</evidence>
<protein>
    <submittedName>
        <fullName evidence="2">Hemerythrin HHE cation binding domain-containing protein</fullName>
    </submittedName>
</protein>
<keyword evidence="3" id="KW-1185">Reference proteome</keyword>
<dbReference type="Pfam" id="PF01814">
    <property type="entry name" value="Hemerythrin"/>
    <property type="match status" value="1"/>
</dbReference>
<feature type="domain" description="Hemerythrin-like" evidence="1">
    <location>
        <begin position="18"/>
        <end position="150"/>
    </location>
</feature>
<proteinExistence type="predicted"/>
<dbReference type="OrthoDB" id="5197650at2"/>
<dbReference type="Gene3D" id="1.20.120.520">
    <property type="entry name" value="nmb1532 protein domain like"/>
    <property type="match status" value="1"/>
</dbReference>
<dbReference type="STRING" id="673521.SAMN05660991_01672"/>
<dbReference type="RefSeq" id="WP_091942030.1">
    <property type="nucleotide sequence ID" value="NZ_FOEE01000004.1"/>
</dbReference>
<dbReference type="Proteomes" id="UP000198960">
    <property type="component" value="Unassembled WGS sequence"/>
</dbReference>
<dbReference type="InterPro" id="IPR012312">
    <property type="entry name" value="Hemerythrin-like"/>
</dbReference>
<dbReference type="AlphaFoldDB" id="A0A1H8SFK7"/>
<dbReference type="CDD" id="cd12108">
    <property type="entry name" value="Hr-like"/>
    <property type="match status" value="1"/>
</dbReference>
<sequence length="228" mass="25568">MTASPTTTTPTGPIDTRQMITVHRFFRREFRLAGGVVAGVAADDQKRARLVADHVELLTRTLHHHHTHEDELIWPKLLDRVPEELAPLVRLMAEQHARVDSVVAEIDELRPRWAVTAGAADRDRLAELLDRLSGHLAEHLDAEEERVLPIIARTLTAQEWHEVGERARASNRKDQMSLVLGMLQYEGDPEAVAAMLAAAPPPVRWIVPKLSRRAFRRHALAVHGTATP</sequence>
<organism evidence="2 3">
    <name type="scientific">Trujillonella endophytica</name>
    <dbReference type="NCBI Taxonomy" id="673521"/>
    <lineage>
        <taxon>Bacteria</taxon>
        <taxon>Bacillati</taxon>
        <taxon>Actinomycetota</taxon>
        <taxon>Actinomycetes</taxon>
        <taxon>Geodermatophilales</taxon>
        <taxon>Geodermatophilaceae</taxon>
        <taxon>Trujillonella</taxon>
    </lineage>
</organism>
<dbReference type="SUPFAM" id="SSF102114">
    <property type="entry name" value="Radical SAM enzymes"/>
    <property type="match status" value="1"/>
</dbReference>
<name>A0A1H8SFK7_9ACTN</name>
<dbReference type="EMBL" id="FOEE01000004">
    <property type="protein sequence ID" value="SEO77442.1"/>
    <property type="molecule type" value="Genomic_DNA"/>
</dbReference>
<dbReference type="InterPro" id="IPR058240">
    <property type="entry name" value="rSAM_sf"/>
</dbReference>
<gene>
    <name evidence="2" type="ORF">SAMN05660991_01672</name>
</gene>
<reference evidence="3" key="1">
    <citation type="submission" date="2016-10" db="EMBL/GenBank/DDBJ databases">
        <authorList>
            <person name="Varghese N."/>
            <person name="Submissions S."/>
        </authorList>
    </citation>
    <scope>NUCLEOTIDE SEQUENCE [LARGE SCALE GENOMIC DNA]</scope>
    <source>
        <strain evidence="3">DSM 45413</strain>
    </source>
</reference>